<feature type="compositionally biased region" description="Gly residues" evidence="7">
    <location>
        <begin position="76"/>
        <end position="99"/>
    </location>
</feature>
<evidence type="ECO:0000259" key="10">
    <source>
        <dbReference type="Pfam" id="PF12704"/>
    </source>
</evidence>
<keyword evidence="12" id="KW-1185">Reference proteome</keyword>
<comment type="subcellular location">
    <subcellularLocation>
        <location evidence="1">Cell membrane</location>
        <topology evidence="1">Multi-pass membrane protein</topology>
    </subcellularLocation>
</comment>
<dbReference type="PANTHER" id="PTHR30572:SF4">
    <property type="entry name" value="ABC TRANSPORTER PERMEASE YTRF"/>
    <property type="match status" value="1"/>
</dbReference>
<evidence type="ECO:0000313" key="12">
    <source>
        <dbReference type="Proteomes" id="UP000658131"/>
    </source>
</evidence>
<dbReference type="EMBL" id="JACRTB010000017">
    <property type="protein sequence ID" value="MBC8576922.1"/>
    <property type="molecule type" value="Genomic_DNA"/>
</dbReference>
<protein>
    <submittedName>
        <fullName evidence="11">ABC transporter permease</fullName>
    </submittedName>
</protein>
<accession>A0ABR7NKJ1</accession>
<dbReference type="InterPro" id="IPR003838">
    <property type="entry name" value="ABC3_permease_C"/>
</dbReference>
<sequence>MRLSEIIRLVWMNLIQNRTKVLLTSLGIIVGSATIVLVIAIGQGGQADVAEQFKNLNAGAIDIKSVEASAAQGPDMAGGMGGFGGGAPPGGGFPSGGGTRSSRNSPGGRSAKSSKVKLTLEDVEDLSELVSGLDEVTILVSGTTGVYGGDMEEENDSVTVVGVLENYQRVGNLELLQGSFLSEEDNSGGSYVAVIGYSLAEEIFTYPSLACGDYLTIDDKNYQVIGVLAEMGAVSSGISSDDAIYIPYNSAIKYIYGNGAEPSMTAVASDVSQVEPAIEKIKAVLAENYPKGSFSVTDAGSAMDAATSSANTLAMLLLAVASIVFVVGGIGIMNVLFVSVKERTQEIGILKAIGCPAGSILLEFLLEAVFMGFAGGILGIVVSFALVPVIEIFGMRLETGVTGCVLALVFALFTGTLFGFYPAYRASKLAPIEALTLN</sequence>
<evidence type="ECO:0000313" key="11">
    <source>
        <dbReference type="EMBL" id="MBC8576922.1"/>
    </source>
</evidence>
<evidence type="ECO:0000256" key="8">
    <source>
        <dbReference type="SAM" id="Phobius"/>
    </source>
</evidence>
<dbReference type="InterPro" id="IPR050250">
    <property type="entry name" value="Macrolide_Exporter_MacB"/>
</dbReference>
<keyword evidence="3 8" id="KW-0812">Transmembrane</keyword>
<feature type="transmembrane region" description="Helical" evidence="8">
    <location>
        <begin position="400"/>
        <end position="421"/>
    </location>
</feature>
<evidence type="ECO:0000256" key="6">
    <source>
        <dbReference type="ARBA" id="ARBA00038076"/>
    </source>
</evidence>
<dbReference type="PANTHER" id="PTHR30572">
    <property type="entry name" value="MEMBRANE COMPONENT OF TRANSPORTER-RELATED"/>
    <property type="match status" value="1"/>
</dbReference>
<dbReference type="Proteomes" id="UP000658131">
    <property type="component" value="Unassembled WGS sequence"/>
</dbReference>
<feature type="compositionally biased region" description="Polar residues" evidence="7">
    <location>
        <begin position="100"/>
        <end position="113"/>
    </location>
</feature>
<dbReference type="RefSeq" id="WP_262400396.1">
    <property type="nucleotide sequence ID" value="NZ_JACRTB010000017.1"/>
</dbReference>
<gene>
    <name evidence="11" type="ORF">H8717_10965</name>
</gene>
<evidence type="ECO:0000256" key="4">
    <source>
        <dbReference type="ARBA" id="ARBA00022989"/>
    </source>
</evidence>
<evidence type="ECO:0000256" key="3">
    <source>
        <dbReference type="ARBA" id="ARBA00022692"/>
    </source>
</evidence>
<feature type="region of interest" description="Disordered" evidence="7">
    <location>
        <begin position="75"/>
        <end position="116"/>
    </location>
</feature>
<keyword evidence="4 8" id="KW-1133">Transmembrane helix</keyword>
<organism evidence="11 12">
    <name type="scientific">Yanshouia hominis</name>
    <dbReference type="NCBI Taxonomy" id="2763673"/>
    <lineage>
        <taxon>Bacteria</taxon>
        <taxon>Bacillati</taxon>
        <taxon>Bacillota</taxon>
        <taxon>Clostridia</taxon>
        <taxon>Eubacteriales</taxon>
        <taxon>Oscillospiraceae</taxon>
        <taxon>Yanshouia</taxon>
    </lineage>
</organism>
<evidence type="ECO:0000256" key="5">
    <source>
        <dbReference type="ARBA" id="ARBA00023136"/>
    </source>
</evidence>
<comment type="caution">
    <text evidence="11">The sequence shown here is derived from an EMBL/GenBank/DDBJ whole genome shotgun (WGS) entry which is preliminary data.</text>
</comment>
<dbReference type="InterPro" id="IPR025857">
    <property type="entry name" value="MacB_PCD"/>
</dbReference>
<dbReference type="Pfam" id="PF12704">
    <property type="entry name" value="MacB_PCD"/>
    <property type="match status" value="1"/>
</dbReference>
<comment type="similarity">
    <text evidence="6">Belongs to the ABC-4 integral membrane protein family.</text>
</comment>
<dbReference type="Pfam" id="PF02687">
    <property type="entry name" value="FtsX"/>
    <property type="match status" value="1"/>
</dbReference>
<evidence type="ECO:0000256" key="1">
    <source>
        <dbReference type="ARBA" id="ARBA00004651"/>
    </source>
</evidence>
<feature type="transmembrane region" description="Helical" evidence="8">
    <location>
        <begin position="21"/>
        <end position="42"/>
    </location>
</feature>
<feature type="domain" description="MacB-like periplasmic core" evidence="10">
    <location>
        <begin position="22"/>
        <end position="283"/>
    </location>
</feature>
<keyword evidence="5 8" id="KW-0472">Membrane</keyword>
<evidence type="ECO:0000256" key="2">
    <source>
        <dbReference type="ARBA" id="ARBA00022475"/>
    </source>
</evidence>
<reference evidence="11 12" key="1">
    <citation type="submission" date="2020-08" db="EMBL/GenBank/DDBJ databases">
        <title>Genome public.</title>
        <authorList>
            <person name="Liu C."/>
            <person name="Sun Q."/>
        </authorList>
    </citation>
    <scope>NUCLEOTIDE SEQUENCE [LARGE SCALE GENOMIC DNA]</scope>
    <source>
        <strain evidence="11 12">BX1</strain>
    </source>
</reference>
<evidence type="ECO:0000256" key="7">
    <source>
        <dbReference type="SAM" id="MobiDB-lite"/>
    </source>
</evidence>
<evidence type="ECO:0000259" key="9">
    <source>
        <dbReference type="Pfam" id="PF02687"/>
    </source>
</evidence>
<feature type="transmembrane region" description="Helical" evidence="8">
    <location>
        <begin position="313"/>
        <end position="337"/>
    </location>
</feature>
<keyword evidence="2" id="KW-1003">Cell membrane</keyword>
<feature type="domain" description="ABC3 transporter permease C-terminal" evidence="9">
    <location>
        <begin position="320"/>
        <end position="431"/>
    </location>
</feature>
<feature type="transmembrane region" description="Helical" evidence="8">
    <location>
        <begin position="372"/>
        <end position="393"/>
    </location>
</feature>
<name>A0ABR7NKJ1_9FIRM</name>
<feature type="transmembrane region" description="Helical" evidence="8">
    <location>
        <begin position="349"/>
        <end position="366"/>
    </location>
</feature>
<proteinExistence type="inferred from homology"/>